<dbReference type="GO" id="GO:0052621">
    <property type="term" value="F:diguanylate cyclase activity"/>
    <property type="evidence" value="ECO:0007669"/>
    <property type="project" value="UniProtKB-EC"/>
</dbReference>
<dbReference type="SMART" id="SM00267">
    <property type="entry name" value="GGDEF"/>
    <property type="match status" value="1"/>
</dbReference>
<organism evidence="6 7">
    <name type="scientific">Photobacterium lipolyticum</name>
    <dbReference type="NCBI Taxonomy" id="266810"/>
    <lineage>
        <taxon>Bacteria</taxon>
        <taxon>Pseudomonadati</taxon>
        <taxon>Pseudomonadota</taxon>
        <taxon>Gammaproteobacteria</taxon>
        <taxon>Vibrionales</taxon>
        <taxon>Vibrionaceae</taxon>
        <taxon>Photobacterium</taxon>
    </lineage>
</organism>
<dbReference type="PANTHER" id="PTHR45138:SF9">
    <property type="entry name" value="DIGUANYLATE CYCLASE DGCM-RELATED"/>
    <property type="match status" value="1"/>
</dbReference>
<comment type="cofactor">
    <cofactor evidence="1">
        <name>Mg(2+)</name>
        <dbReference type="ChEBI" id="CHEBI:18420"/>
    </cofactor>
</comment>
<dbReference type="GO" id="GO:0043709">
    <property type="term" value="P:cell adhesion involved in single-species biofilm formation"/>
    <property type="evidence" value="ECO:0007669"/>
    <property type="project" value="TreeGrafter"/>
</dbReference>
<keyword evidence="4" id="KW-0472">Membrane</keyword>
<dbReference type="InterPro" id="IPR043128">
    <property type="entry name" value="Rev_trsase/Diguanyl_cyclase"/>
</dbReference>
<dbReference type="InterPro" id="IPR050469">
    <property type="entry name" value="Diguanylate_Cyclase"/>
</dbReference>
<evidence type="ECO:0000256" key="1">
    <source>
        <dbReference type="ARBA" id="ARBA00001946"/>
    </source>
</evidence>
<dbReference type="NCBIfam" id="TIGR00254">
    <property type="entry name" value="GGDEF"/>
    <property type="match status" value="1"/>
</dbReference>
<evidence type="ECO:0000256" key="3">
    <source>
        <dbReference type="ARBA" id="ARBA00034247"/>
    </source>
</evidence>
<proteinExistence type="predicted"/>
<name>A0A2T3N0Q2_9GAMM</name>
<feature type="domain" description="GGDEF" evidence="5">
    <location>
        <begin position="303"/>
        <end position="434"/>
    </location>
</feature>
<dbReference type="Gene3D" id="3.30.70.270">
    <property type="match status" value="1"/>
</dbReference>
<dbReference type="PROSITE" id="PS50887">
    <property type="entry name" value="GGDEF"/>
    <property type="match status" value="1"/>
</dbReference>
<dbReference type="EC" id="2.7.7.65" evidence="2"/>
<evidence type="ECO:0000313" key="7">
    <source>
        <dbReference type="Proteomes" id="UP000240904"/>
    </source>
</evidence>
<dbReference type="EMBL" id="PYMC01000004">
    <property type="protein sequence ID" value="PSW05815.1"/>
    <property type="molecule type" value="Genomic_DNA"/>
</dbReference>
<dbReference type="SUPFAM" id="SSF55073">
    <property type="entry name" value="Nucleotide cyclase"/>
    <property type="match status" value="1"/>
</dbReference>
<gene>
    <name evidence="6" type="ORF">C9I89_08685</name>
</gene>
<dbReference type="FunFam" id="3.30.70.270:FF:000001">
    <property type="entry name" value="Diguanylate cyclase domain protein"/>
    <property type="match status" value="1"/>
</dbReference>
<evidence type="ECO:0000256" key="4">
    <source>
        <dbReference type="SAM" id="Phobius"/>
    </source>
</evidence>
<comment type="catalytic activity">
    <reaction evidence="3">
        <text>2 GTP = 3',3'-c-di-GMP + 2 diphosphate</text>
        <dbReference type="Rhea" id="RHEA:24898"/>
        <dbReference type="ChEBI" id="CHEBI:33019"/>
        <dbReference type="ChEBI" id="CHEBI:37565"/>
        <dbReference type="ChEBI" id="CHEBI:58805"/>
        <dbReference type="EC" id="2.7.7.65"/>
    </reaction>
</comment>
<dbReference type="PANTHER" id="PTHR45138">
    <property type="entry name" value="REGULATORY COMPONENTS OF SENSORY TRANSDUCTION SYSTEM"/>
    <property type="match status" value="1"/>
</dbReference>
<keyword evidence="4" id="KW-1133">Transmembrane helix</keyword>
<keyword evidence="7" id="KW-1185">Reference proteome</keyword>
<evidence type="ECO:0000313" key="6">
    <source>
        <dbReference type="EMBL" id="PSW05815.1"/>
    </source>
</evidence>
<sequence>MSIISWLFLTMAIAVVGSLYYFLRSLDSLAATEISQRMNLALKIENQHRQELLEEYSYWDEAYEKIVVEHDAQWIENNSGDYLLDNNGFDFSIAVEQGEKAAYLTKNEDAQRLNFDEIMDQGLAELMSMSGTLSTDTQTVSGYLLLDESLYFVVGGPFIDEGTGTPRAGSYLALGTRMDYEYQNMLATNYQLFELKLDLSIKNQANSMTLRSPMGNQIGTFSWKPYSPSRNIIPAITLVIIAFFLVTTLVTRHILQKEQANRATYENKLYFEATRDSLTKINNRRYFMEIGYKEFHLYKLLERLFTVVVLDIDHFKEINDNYGHRVGDKALVHFTKLCCQELRESDIFGRIGGEEFAIVLPNTSIKTAAEVANRIRTLVIENPLHVDNNTIQITVSAGIAALNKQAHFEVLLDQADKALYQAKGSGRNRVMLYN</sequence>
<dbReference type="GO" id="GO:1902201">
    <property type="term" value="P:negative regulation of bacterial-type flagellum-dependent cell motility"/>
    <property type="evidence" value="ECO:0007669"/>
    <property type="project" value="TreeGrafter"/>
</dbReference>
<dbReference type="Proteomes" id="UP000240904">
    <property type="component" value="Unassembled WGS sequence"/>
</dbReference>
<dbReference type="InterPro" id="IPR007892">
    <property type="entry name" value="CHASE4"/>
</dbReference>
<dbReference type="Pfam" id="PF00990">
    <property type="entry name" value="GGDEF"/>
    <property type="match status" value="1"/>
</dbReference>
<dbReference type="CDD" id="cd01949">
    <property type="entry name" value="GGDEF"/>
    <property type="match status" value="1"/>
</dbReference>
<evidence type="ECO:0000259" key="5">
    <source>
        <dbReference type="PROSITE" id="PS50887"/>
    </source>
</evidence>
<dbReference type="OrthoDB" id="9180959at2"/>
<dbReference type="Pfam" id="PF05228">
    <property type="entry name" value="CHASE4"/>
    <property type="match status" value="1"/>
</dbReference>
<dbReference type="AlphaFoldDB" id="A0A2T3N0Q2"/>
<protein>
    <recommendedName>
        <fullName evidence="2">diguanylate cyclase</fullName>
        <ecNumber evidence="2">2.7.7.65</ecNumber>
    </recommendedName>
</protein>
<keyword evidence="4" id="KW-0812">Transmembrane</keyword>
<dbReference type="InterPro" id="IPR029787">
    <property type="entry name" value="Nucleotide_cyclase"/>
</dbReference>
<accession>A0A2T3N0Q2</accession>
<reference evidence="6 7" key="1">
    <citation type="submission" date="2018-03" db="EMBL/GenBank/DDBJ databases">
        <title>Whole genome sequencing of Histamine producing bacteria.</title>
        <authorList>
            <person name="Butler K."/>
        </authorList>
    </citation>
    <scope>NUCLEOTIDE SEQUENCE [LARGE SCALE GENOMIC DNA]</scope>
    <source>
        <strain evidence="6 7">DSM 16190</strain>
    </source>
</reference>
<feature type="transmembrane region" description="Helical" evidence="4">
    <location>
        <begin position="6"/>
        <end position="23"/>
    </location>
</feature>
<dbReference type="InterPro" id="IPR000160">
    <property type="entry name" value="GGDEF_dom"/>
</dbReference>
<feature type="transmembrane region" description="Helical" evidence="4">
    <location>
        <begin position="232"/>
        <end position="255"/>
    </location>
</feature>
<evidence type="ECO:0000256" key="2">
    <source>
        <dbReference type="ARBA" id="ARBA00012528"/>
    </source>
</evidence>
<comment type="caution">
    <text evidence="6">The sequence shown here is derived from an EMBL/GenBank/DDBJ whole genome shotgun (WGS) entry which is preliminary data.</text>
</comment>
<dbReference type="GO" id="GO:0005886">
    <property type="term" value="C:plasma membrane"/>
    <property type="evidence" value="ECO:0007669"/>
    <property type="project" value="TreeGrafter"/>
</dbReference>